<organism evidence="7 8">
    <name type="scientific">Chondromyces apiculatus DSM 436</name>
    <dbReference type="NCBI Taxonomy" id="1192034"/>
    <lineage>
        <taxon>Bacteria</taxon>
        <taxon>Pseudomonadati</taxon>
        <taxon>Myxococcota</taxon>
        <taxon>Polyangia</taxon>
        <taxon>Polyangiales</taxon>
        <taxon>Polyangiaceae</taxon>
        <taxon>Chondromyces</taxon>
    </lineage>
</organism>
<evidence type="ECO:0000256" key="4">
    <source>
        <dbReference type="ARBA" id="ARBA00022840"/>
    </source>
</evidence>
<sequence>MQVAPGVVVGGKYRLEKPLSRGGMGAVWMARHVHLASPVAVKFMYASYASSPALLGRFEREARIAASLHSPHVVHVQDYGVDSEVPYLVMELLQGEDLETRLQAVKRVPLSAAVQFLTQIGRALRRAHEAGLVHRDLKPCNIFLARFEDEEVVKVLDFGIVKVPGSHVAGEATRPGELLGSPHYMSPEQVRGDASIDYRSDLWSLAVILFRALTGVLPFPGEQLGNVMAKILVDGFPKATGLAPDLPPMIDVFFEKGLSRDREQRFQSVRAMLDDLRAIAGQGPVSTRGGGSGAWSLEDVPVSAPDSPRGLCFGGAGWEERPAVVVSLLDSGEREAPLSSARAPLSALAALSSAAAPASGEVLAAGMMNRGWRMRGLSSAVVGTLASVLLVSLGGGMALLEVRSAGKHGSDAGAEVMSAAQATVGGGGTTAHGAKAAADARGAAAGMRGVRDVDGAGDVRAVRIAGDVDGAEMHAGQGEAAGGDEVEHGDETARRDETARGDSATTAGEGTSGDGQVGAPLLAVDADAVGNGMKRRASDRSAMGAALGAGAVGHDRGRVGDAGARQERAGDAQGDVGDAKDGAGSGKDGAGGGKKPAGDAAGSGGGGGKRSSVSVGDRGAMNGGSLQGEGLGRARRGRSGGTPGVIEARLRMVRAVVLEPQPRAPVMTSEGGRAAPGAGSWLLPHVLRR</sequence>
<dbReference type="AlphaFoldDB" id="A0A017SX39"/>
<feature type="compositionally biased region" description="Gly residues" evidence="5">
    <location>
        <begin position="621"/>
        <end position="631"/>
    </location>
</feature>
<evidence type="ECO:0000256" key="2">
    <source>
        <dbReference type="ARBA" id="ARBA00022741"/>
    </source>
</evidence>
<dbReference type="PROSITE" id="PS00108">
    <property type="entry name" value="PROTEIN_KINASE_ST"/>
    <property type="match status" value="1"/>
</dbReference>
<feature type="compositionally biased region" description="Basic and acidic residues" evidence="5">
    <location>
        <begin position="485"/>
        <end position="500"/>
    </location>
</feature>
<feature type="region of interest" description="Disordered" evidence="5">
    <location>
        <begin position="548"/>
        <end position="645"/>
    </location>
</feature>
<dbReference type="EMBL" id="ASRX01000083">
    <property type="protein sequence ID" value="EYF01342.1"/>
    <property type="molecule type" value="Genomic_DNA"/>
</dbReference>
<feature type="compositionally biased region" description="Low complexity" evidence="5">
    <location>
        <begin position="610"/>
        <end position="619"/>
    </location>
</feature>
<dbReference type="STRING" id="1192034.CAP_8384"/>
<gene>
    <name evidence="7" type="ORF">CAP_8384</name>
</gene>
<feature type="compositionally biased region" description="Gly residues" evidence="5">
    <location>
        <begin position="583"/>
        <end position="609"/>
    </location>
</feature>
<dbReference type="GO" id="GO:0004674">
    <property type="term" value="F:protein serine/threonine kinase activity"/>
    <property type="evidence" value="ECO:0007669"/>
    <property type="project" value="TreeGrafter"/>
</dbReference>
<dbReference type="CDD" id="cd14014">
    <property type="entry name" value="STKc_PknB_like"/>
    <property type="match status" value="1"/>
</dbReference>
<keyword evidence="1" id="KW-0808">Transferase</keyword>
<dbReference type="PANTHER" id="PTHR43289:SF6">
    <property type="entry name" value="SERINE_THREONINE-PROTEIN KINASE NEKL-3"/>
    <property type="match status" value="1"/>
</dbReference>
<accession>A0A017SX39</accession>
<dbReference type="RefSeq" id="WP_197041509.1">
    <property type="nucleotide sequence ID" value="NZ_ASRX01000083.1"/>
</dbReference>
<name>A0A017SX39_9BACT</name>
<dbReference type="eggNOG" id="COG0515">
    <property type="taxonomic scope" value="Bacteria"/>
</dbReference>
<dbReference type="Proteomes" id="UP000019678">
    <property type="component" value="Unassembled WGS sequence"/>
</dbReference>
<proteinExistence type="predicted"/>
<dbReference type="InterPro" id="IPR011009">
    <property type="entry name" value="Kinase-like_dom_sf"/>
</dbReference>
<evidence type="ECO:0000313" key="8">
    <source>
        <dbReference type="Proteomes" id="UP000019678"/>
    </source>
</evidence>
<reference evidence="7 8" key="1">
    <citation type="submission" date="2013-05" db="EMBL/GenBank/DDBJ databases">
        <title>Genome assembly of Chondromyces apiculatus DSM 436.</title>
        <authorList>
            <person name="Sharma G."/>
            <person name="Khatri I."/>
            <person name="Kaur C."/>
            <person name="Mayilraj S."/>
            <person name="Subramanian S."/>
        </authorList>
    </citation>
    <scope>NUCLEOTIDE SEQUENCE [LARGE SCALE GENOMIC DNA]</scope>
    <source>
        <strain evidence="7 8">DSM 436</strain>
    </source>
</reference>
<evidence type="ECO:0000256" key="1">
    <source>
        <dbReference type="ARBA" id="ARBA00022679"/>
    </source>
</evidence>
<dbReference type="PANTHER" id="PTHR43289">
    <property type="entry name" value="MITOGEN-ACTIVATED PROTEIN KINASE KINASE KINASE 20-RELATED"/>
    <property type="match status" value="1"/>
</dbReference>
<feature type="compositionally biased region" description="Basic and acidic residues" evidence="5">
    <location>
        <begin position="553"/>
        <end position="570"/>
    </location>
</feature>
<dbReference type="SMART" id="SM00220">
    <property type="entry name" value="S_TKc"/>
    <property type="match status" value="1"/>
</dbReference>
<feature type="domain" description="Protein kinase" evidence="6">
    <location>
        <begin position="13"/>
        <end position="277"/>
    </location>
</feature>
<evidence type="ECO:0000259" key="6">
    <source>
        <dbReference type="PROSITE" id="PS50011"/>
    </source>
</evidence>
<keyword evidence="4" id="KW-0067">ATP-binding</keyword>
<feature type="region of interest" description="Disordered" evidence="5">
    <location>
        <begin position="474"/>
        <end position="519"/>
    </location>
</feature>
<dbReference type="GO" id="GO:0005524">
    <property type="term" value="F:ATP binding"/>
    <property type="evidence" value="ECO:0007669"/>
    <property type="project" value="UniProtKB-KW"/>
</dbReference>
<keyword evidence="3" id="KW-0418">Kinase</keyword>
<dbReference type="Gene3D" id="1.10.510.10">
    <property type="entry name" value="Transferase(Phosphotransferase) domain 1"/>
    <property type="match status" value="1"/>
</dbReference>
<dbReference type="InterPro" id="IPR008271">
    <property type="entry name" value="Ser/Thr_kinase_AS"/>
</dbReference>
<evidence type="ECO:0000313" key="7">
    <source>
        <dbReference type="EMBL" id="EYF01342.1"/>
    </source>
</evidence>
<protein>
    <recommendedName>
        <fullName evidence="6">Protein kinase domain-containing protein</fullName>
    </recommendedName>
</protein>
<keyword evidence="8" id="KW-1185">Reference proteome</keyword>
<dbReference type="InterPro" id="IPR000719">
    <property type="entry name" value="Prot_kinase_dom"/>
</dbReference>
<dbReference type="PROSITE" id="PS50011">
    <property type="entry name" value="PROTEIN_KINASE_DOM"/>
    <property type="match status" value="1"/>
</dbReference>
<dbReference type="Pfam" id="PF00069">
    <property type="entry name" value="Pkinase"/>
    <property type="match status" value="1"/>
</dbReference>
<evidence type="ECO:0000256" key="5">
    <source>
        <dbReference type="SAM" id="MobiDB-lite"/>
    </source>
</evidence>
<keyword evidence="2" id="KW-0547">Nucleotide-binding</keyword>
<evidence type="ECO:0000256" key="3">
    <source>
        <dbReference type="ARBA" id="ARBA00022777"/>
    </source>
</evidence>
<comment type="caution">
    <text evidence="7">The sequence shown here is derived from an EMBL/GenBank/DDBJ whole genome shotgun (WGS) entry which is preliminary data.</text>
</comment>
<dbReference type="SUPFAM" id="SSF56112">
    <property type="entry name" value="Protein kinase-like (PK-like)"/>
    <property type="match status" value="1"/>
</dbReference>
<dbReference type="Gene3D" id="3.30.200.20">
    <property type="entry name" value="Phosphorylase Kinase, domain 1"/>
    <property type="match status" value="1"/>
</dbReference>